<keyword evidence="2" id="KW-1133">Transmembrane helix</keyword>
<feature type="compositionally biased region" description="Basic and acidic residues" evidence="1">
    <location>
        <begin position="107"/>
        <end position="116"/>
    </location>
</feature>
<feature type="compositionally biased region" description="Low complexity" evidence="1">
    <location>
        <begin position="61"/>
        <end position="72"/>
    </location>
</feature>
<reference evidence="3" key="1">
    <citation type="journal article" date="2020" name="Nature">
        <title>Giant virus diversity and host interactions through global metagenomics.</title>
        <authorList>
            <person name="Schulz F."/>
            <person name="Roux S."/>
            <person name="Paez-Espino D."/>
            <person name="Jungbluth S."/>
            <person name="Walsh D.A."/>
            <person name="Denef V.J."/>
            <person name="McMahon K.D."/>
            <person name="Konstantinidis K.T."/>
            <person name="Eloe-Fadrosh E.A."/>
            <person name="Kyrpides N.C."/>
            <person name="Woyke T."/>
        </authorList>
    </citation>
    <scope>NUCLEOTIDE SEQUENCE</scope>
    <source>
        <strain evidence="3">GVMAG-M-3300027708-51</strain>
    </source>
</reference>
<sequence length="139" mass="15033">MELLHAAVALLASMVFVLAGMVGWLYWQQTRLFQNMNSVLMAIGDITRMIEKPEPEPEAPPVLSVAPLAAPAADEDEDDRASVEESASEVVDGPPAPLDVDSLQSKSKKELQEMLTKRGLPFSKTDSKPTLTSLLKATA</sequence>
<protein>
    <recommendedName>
        <fullName evidence="4">HeH/LEM domain-containing protein</fullName>
    </recommendedName>
</protein>
<evidence type="ECO:0008006" key="4">
    <source>
        <dbReference type="Google" id="ProtNLM"/>
    </source>
</evidence>
<organism evidence="3">
    <name type="scientific">viral metagenome</name>
    <dbReference type="NCBI Taxonomy" id="1070528"/>
    <lineage>
        <taxon>unclassified sequences</taxon>
        <taxon>metagenomes</taxon>
        <taxon>organismal metagenomes</taxon>
    </lineage>
</organism>
<feature type="region of interest" description="Disordered" evidence="1">
    <location>
        <begin position="52"/>
        <end position="139"/>
    </location>
</feature>
<name>A0A6C0JIE7_9ZZZZ</name>
<evidence type="ECO:0000256" key="2">
    <source>
        <dbReference type="SAM" id="Phobius"/>
    </source>
</evidence>
<proteinExistence type="predicted"/>
<accession>A0A6C0JIE7</accession>
<keyword evidence="2" id="KW-0472">Membrane</keyword>
<evidence type="ECO:0000313" key="3">
    <source>
        <dbReference type="EMBL" id="QHU04530.1"/>
    </source>
</evidence>
<dbReference type="AlphaFoldDB" id="A0A6C0JIE7"/>
<feature type="transmembrane region" description="Helical" evidence="2">
    <location>
        <begin position="6"/>
        <end position="27"/>
    </location>
</feature>
<feature type="compositionally biased region" description="Polar residues" evidence="1">
    <location>
        <begin position="128"/>
        <end position="139"/>
    </location>
</feature>
<evidence type="ECO:0000256" key="1">
    <source>
        <dbReference type="SAM" id="MobiDB-lite"/>
    </source>
</evidence>
<keyword evidence="2" id="KW-0812">Transmembrane</keyword>
<dbReference type="EMBL" id="MN740401">
    <property type="protein sequence ID" value="QHU04530.1"/>
    <property type="molecule type" value="Genomic_DNA"/>
</dbReference>